<comment type="similarity">
    <text evidence="2">Belongs to the serine/threonine dehydratase family.</text>
</comment>
<dbReference type="Proteomes" id="UP000777784">
    <property type="component" value="Unassembled WGS sequence"/>
</dbReference>
<dbReference type="GO" id="GO:0005524">
    <property type="term" value="F:ATP binding"/>
    <property type="evidence" value="ECO:0007669"/>
    <property type="project" value="TreeGrafter"/>
</dbReference>
<dbReference type="InterPro" id="IPR001926">
    <property type="entry name" value="TrpB-like_PALP"/>
</dbReference>
<dbReference type="FunFam" id="3.40.50.1100:FF:000007">
    <property type="entry name" value="L-threonine dehydratase catabolic TdcB"/>
    <property type="match status" value="1"/>
</dbReference>
<feature type="domain" description="Tryptophan synthase beta chain-like PALP" evidence="5">
    <location>
        <begin position="15"/>
        <end position="304"/>
    </location>
</feature>
<evidence type="ECO:0000256" key="2">
    <source>
        <dbReference type="ARBA" id="ARBA00010869"/>
    </source>
</evidence>
<dbReference type="GO" id="GO:0018114">
    <property type="term" value="F:threonine racemase activity"/>
    <property type="evidence" value="ECO:0007669"/>
    <property type="project" value="TreeGrafter"/>
</dbReference>
<dbReference type="Pfam" id="PF00291">
    <property type="entry name" value="PALP"/>
    <property type="match status" value="1"/>
</dbReference>
<name>A0A948WBX7_UNCEI</name>
<dbReference type="AlphaFoldDB" id="A0A948WBX7"/>
<gene>
    <name evidence="6" type="ORF">KJ970_05675</name>
</gene>
<dbReference type="PANTHER" id="PTHR43050:SF1">
    <property type="entry name" value="SERINE RACEMASE"/>
    <property type="match status" value="1"/>
</dbReference>
<dbReference type="GO" id="GO:0003941">
    <property type="term" value="F:L-serine ammonia-lyase activity"/>
    <property type="evidence" value="ECO:0007669"/>
    <property type="project" value="TreeGrafter"/>
</dbReference>
<dbReference type="FunFam" id="3.40.50.1100:FF:000005">
    <property type="entry name" value="Threonine dehydratase catabolic"/>
    <property type="match status" value="1"/>
</dbReference>
<reference evidence="6" key="1">
    <citation type="submission" date="2021-05" db="EMBL/GenBank/DDBJ databases">
        <title>Energy efficiency and biological interactions define the core microbiome of deep oligotrophic groundwater.</title>
        <authorList>
            <person name="Mehrshad M."/>
            <person name="Lopez-Fernandez M."/>
            <person name="Bell E."/>
            <person name="Bernier-Latmani R."/>
            <person name="Bertilsson S."/>
            <person name="Dopson M."/>
        </authorList>
    </citation>
    <scope>NUCLEOTIDE SEQUENCE</scope>
    <source>
        <strain evidence="6">Modern_marine.mb.64</strain>
    </source>
</reference>
<accession>A0A948WBX7</accession>
<dbReference type="InterPro" id="IPR036052">
    <property type="entry name" value="TrpB-like_PALP_sf"/>
</dbReference>
<evidence type="ECO:0000256" key="4">
    <source>
        <dbReference type="ARBA" id="ARBA00023239"/>
    </source>
</evidence>
<dbReference type="EMBL" id="JAHJDP010000031">
    <property type="protein sequence ID" value="MBU2690398.1"/>
    <property type="molecule type" value="Genomic_DNA"/>
</dbReference>
<dbReference type="GO" id="GO:0000287">
    <property type="term" value="F:magnesium ion binding"/>
    <property type="evidence" value="ECO:0007669"/>
    <property type="project" value="TreeGrafter"/>
</dbReference>
<dbReference type="Gene3D" id="3.40.50.1100">
    <property type="match status" value="2"/>
</dbReference>
<keyword evidence="3" id="KW-0663">Pyridoxal phosphate</keyword>
<keyword evidence="4" id="KW-0456">Lyase</keyword>
<dbReference type="GO" id="GO:0070179">
    <property type="term" value="P:D-serine biosynthetic process"/>
    <property type="evidence" value="ECO:0007669"/>
    <property type="project" value="TreeGrafter"/>
</dbReference>
<comment type="caution">
    <text evidence="6">The sequence shown here is derived from an EMBL/GenBank/DDBJ whole genome shotgun (WGS) entry which is preliminary data.</text>
</comment>
<evidence type="ECO:0000313" key="6">
    <source>
        <dbReference type="EMBL" id="MBU2690398.1"/>
    </source>
</evidence>
<sequence length="326" mass="34654">MLAYQDVVTAHQRIRKYIHKTPVVTCRALDDLVGYQVSLKVEGLQRGGSFKVRGSTNAALTLSEEERKRGIISHSSGNHAQGVALAAQTVGSTALIVMPSDAPIPKREAVLGYGGEIYPYDRRSGDRAAIAYKLADETGRVMLPPFDDERIMAGQGTVALEFLDQVSALDAILVPIGGGGLISGCATVIKHLKPACRVFGIEPEAADDARQSLEKGERVTIAEPDTIADGLRPHSLGVKPFEVIRERVDQILTVTDVAIARALLFLFQRAKLVVEPSGCVGVAALMSGAVPMPASSKIGVVLSGGNLDPALMPLFLRIAEEGADRP</sequence>
<organism evidence="6 7">
    <name type="scientific">Eiseniibacteriota bacterium</name>
    <dbReference type="NCBI Taxonomy" id="2212470"/>
    <lineage>
        <taxon>Bacteria</taxon>
        <taxon>Candidatus Eiseniibacteriota</taxon>
    </lineage>
</organism>
<dbReference type="GO" id="GO:0030378">
    <property type="term" value="F:serine racemase activity"/>
    <property type="evidence" value="ECO:0007669"/>
    <property type="project" value="TreeGrafter"/>
</dbReference>
<protein>
    <submittedName>
        <fullName evidence="6">Threonine/serine dehydratase</fullName>
    </submittedName>
</protein>
<evidence type="ECO:0000259" key="5">
    <source>
        <dbReference type="Pfam" id="PF00291"/>
    </source>
</evidence>
<comment type="cofactor">
    <cofactor evidence="1">
        <name>pyridoxal 5'-phosphate</name>
        <dbReference type="ChEBI" id="CHEBI:597326"/>
    </cofactor>
</comment>
<proteinExistence type="inferred from homology"/>
<evidence type="ECO:0000256" key="3">
    <source>
        <dbReference type="ARBA" id="ARBA00022898"/>
    </source>
</evidence>
<dbReference type="PANTHER" id="PTHR43050">
    <property type="entry name" value="SERINE / THREONINE RACEMASE FAMILY MEMBER"/>
    <property type="match status" value="1"/>
</dbReference>
<dbReference type="GO" id="GO:0030170">
    <property type="term" value="F:pyridoxal phosphate binding"/>
    <property type="evidence" value="ECO:0007669"/>
    <property type="project" value="TreeGrafter"/>
</dbReference>
<evidence type="ECO:0000256" key="1">
    <source>
        <dbReference type="ARBA" id="ARBA00001933"/>
    </source>
</evidence>
<dbReference type="CDD" id="cd01562">
    <property type="entry name" value="Thr-dehyd"/>
    <property type="match status" value="1"/>
</dbReference>
<evidence type="ECO:0000313" key="7">
    <source>
        <dbReference type="Proteomes" id="UP000777784"/>
    </source>
</evidence>
<dbReference type="SUPFAM" id="SSF53686">
    <property type="entry name" value="Tryptophan synthase beta subunit-like PLP-dependent enzymes"/>
    <property type="match status" value="1"/>
</dbReference>